<dbReference type="RefSeq" id="WP_282200828.1">
    <property type="nucleotide sequence ID" value="NZ_BOQE01000001.1"/>
</dbReference>
<dbReference type="PROSITE" id="PS50975">
    <property type="entry name" value="ATP_GRASP"/>
    <property type="match status" value="1"/>
</dbReference>
<keyword evidence="4" id="KW-1185">Reference proteome</keyword>
<dbReference type="InterPro" id="IPR011761">
    <property type="entry name" value="ATP-grasp"/>
</dbReference>
<proteinExistence type="predicted"/>
<keyword evidence="1" id="KW-0067">ATP-binding</keyword>
<dbReference type="GO" id="GO:0005524">
    <property type="term" value="F:ATP binding"/>
    <property type="evidence" value="ECO:0007669"/>
    <property type="project" value="UniProtKB-UniRule"/>
</dbReference>
<dbReference type="AlphaFoldDB" id="A0AAV4LJF2"/>
<dbReference type="EMBL" id="BOQE01000001">
    <property type="protein sequence ID" value="GIM47896.1"/>
    <property type="molecule type" value="Genomic_DNA"/>
</dbReference>
<evidence type="ECO:0000256" key="1">
    <source>
        <dbReference type="PROSITE-ProRule" id="PRU00409"/>
    </source>
</evidence>
<reference evidence="3" key="1">
    <citation type="journal article" date="2023" name="Int. J. Syst. Evol. Microbiol.">
        <title>Collibacillus ludicampi gen. nov., sp. nov., a new soil bacterium of the family Alicyclobacillaceae.</title>
        <authorList>
            <person name="Jojima T."/>
            <person name="Ioku Y."/>
            <person name="Fukuta Y."/>
            <person name="Shirasaka N."/>
            <person name="Matsumura Y."/>
            <person name="Mori M."/>
        </authorList>
    </citation>
    <scope>NUCLEOTIDE SEQUENCE</scope>
    <source>
        <strain evidence="3">TP075</strain>
    </source>
</reference>
<feature type="domain" description="ATP-grasp" evidence="2">
    <location>
        <begin position="116"/>
        <end position="350"/>
    </location>
</feature>
<comment type="caution">
    <text evidence="3">The sequence shown here is derived from an EMBL/GenBank/DDBJ whole genome shotgun (WGS) entry which is preliminary data.</text>
</comment>
<gene>
    <name evidence="3" type="ORF">DNHGIG_34450</name>
</gene>
<evidence type="ECO:0000313" key="4">
    <source>
        <dbReference type="Proteomes" id="UP001057291"/>
    </source>
</evidence>
<evidence type="ECO:0000259" key="2">
    <source>
        <dbReference type="PROSITE" id="PS50975"/>
    </source>
</evidence>
<evidence type="ECO:0000313" key="3">
    <source>
        <dbReference type="EMBL" id="GIM47896.1"/>
    </source>
</evidence>
<organism evidence="3 4">
    <name type="scientific">Collibacillus ludicampi</name>
    <dbReference type="NCBI Taxonomy" id="2771369"/>
    <lineage>
        <taxon>Bacteria</taxon>
        <taxon>Bacillati</taxon>
        <taxon>Bacillota</taxon>
        <taxon>Bacilli</taxon>
        <taxon>Bacillales</taxon>
        <taxon>Alicyclobacillaceae</taxon>
        <taxon>Collibacillus</taxon>
    </lineage>
</organism>
<keyword evidence="1" id="KW-0547">Nucleotide-binding</keyword>
<dbReference type="InterPro" id="IPR026838">
    <property type="entry name" value="YheC/D"/>
</dbReference>
<dbReference type="SUPFAM" id="SSF56059">
    <property type="entry name" value="Glutathione synthetase ATP-binding domain-like"/>
    <property type="match status" value="1"/>
</dbReference>
<protein>
    <recommendedName>
        <fullName evidence="2">ATP-grasp domain-containing protein</fullName>
    </recommendedName>
</protein>
<sequence>MGVLLGILTVKRGDEFRGNRRNFYDITKIGRLLGHEVIVLAPESLSIHSQTIQAWKWNHGWKLVTSRLPDVVYNRIPDRKAEQTTAVKEAKKRLKRMGIPYYNPGFFNKRSLYELLSRRADTSIFVPRTLPVSDLRDLLPFLAEVKSVYLKPIHGKAGDGIFRIDHQGEMYHIVFQKKGYRLTHRLKQEASLLKFLHKKMGRNDYVAQEGIDLSRVQGRMFDLRLLLQKGREGHFEITGFGCRVAAPDGITTHVPNGGMILPAVESLAQVFPGQEEQVMNRVTEMAMRCAETIDEGEEELVGEMSMDIGVDRESRLWFFEANAKPMKFDEPHIRERSLKQIFYFCEHLLSKASRI</sequence>
<dbReference type="GO" id="GO:0046872">
    <property type="term" value="F:metal ion binding"/>
    <property type="evidence" value="ECO:0007669"/>
    <property type="project" value="InterPro"/>
</dbReference>
<name>A0AAV4LJF2_9BACL</name>
<dbReference type="Pfam" id="PF14398">
    <property type="entry name" value="ATPgrasp_YheCD"/>
    <property type="match status" value="1"/>
</dbReference>
<dbReference type="Proteomes" id="UP001057291">
    <property type="component" value="Unassembled WGS sequence"/>
</dbReference>
<accession>A0AAV4LJF2</accession>